<evidence type="ECO:0000259" key="4">
    <source>
        <dbReference type="Pfam" id="PF17853"/>
    </source>
</evidence>
<evidence type="ECO:0008006" key="7">
    <source>
        <dbReference type="Google" id="ProtNLM"/>
    </source>
</evidence>
<proteinExistence type="inferred from homology"/>
<gene>
    <name evidence="5" type="ORF">UG56_007535</name>
</gene>
<dbReference type="Pfam" id="PF13556">
    <property type="entry name" value="HTH_30"/>
    <property type="match status" value="1"/>
</dbReference>
<evidence type="ECO:0000259" key="3">
    <source>
        <dbReference type="Pfam" id="PF14361"/>
    </source>
</evidence>
<feature type="domain" description="PucR C-terminal helix-turn-helix" evidence="2">
    <location>
        <begin position="339"/>
        <end position="395"/>
    </location>
</feature>
<evidence type="ECO:0000256" key="1">
    <source>
        <dbReference type="ARBA" id="ARBA00006754"/>
    </source>
</evidence>
<dbReference type="InterPro" id="IPR025736">
    <property type="entry name" value="PucR_C-HTH_dom"/>
</dbReference>
<dbReference type="InterPro" id="IPR041522">
    <property type="entry name" value="CdaR_GGDEF"/>
</dbReference>
<dbReference type="STRING" id="1844.UG56_007535"/>
<dbReference type="PANTHER" id="PTHR33744:SF1">
    <property type="entry name" value="DNA-BINDING TRANSCRIPTIONAL ACTIVATOR ADER"/>
    <property type="match status" value="1"/>
</dbReference>
<dbReference type="InterPro" id="IPR025751">
    <property type="entry name" value="RsbRD_N_dom"/>
</dbReference>
<dbReference type="Gene3D" id="1.10.10.2840">
    <property type="entry name" value="PucR C-terminal helix-turn-helix domain"/>
    <property type="match status" value="1"/>
</dbReference>
<dbReference type="InterPro" id="IPR042070">
    <property type="entry name" value="PucR_C-HTH_sf"/>
</dbReference>
<dbReference type="OrthoDB" id="3663486at2"/>
<evidence type="ECO:0000313" key="6">
    <source>
        <dbReference type="Proteomes" id="UP000033772"/>
    </source>
</evidence>
<dbReference type="PANTHER" id="PTHR33744">
    <property type="entry name" value="CARBOHYDRATE DIACID REGULATOR"/>
    <property type="match status" value="1"/>
</dbReference>
<dbReference type="Proteomes" id="UP000033772">
    <property type="component" value="Unassembled WGS sequence"/>
</dbReference>
<protein>
    <recommendedName>
        <fullName evidence="7">PucR family transcriptional regulator</fullName>
    </recommendedName>
</protein>
<reference evidence="5" key="1">
    <citation type="submission" date="2016-10" db="EMBL/GenBank/DDBJ databases">
        <title>Draft Genome Sequence of Nocardioides luteus Strain BAFB, an Alkane-Degrading Bacterium Isolated from JP-7 Polluted Soil.</title>
        <authorList>
            <person name="Brown L."/>
            <person name="Ruiz O.N."/>
            <person name="Gunasekera T."/>
        </authorList>
    </citation>
    <scope>NUCLEOTIDE SEQUENCE [LARGE SCALE GENOMIC DNA]</scope>
    <source>
        <strain evidence="5">BAFB</strain>
    </source>
</reference>
<comment type="similarity">
    <text evidence="1">Belongs to the CdaR family.</text>
</comment>
<name>A0A1J4N7R1_9ACTN</name>
<feature type="domain" description="CdaR GGDEF-like" evidence="4">
    <location>
        <begin position="168"/>
        <end position="285"/>
    </location>
</feature>
<dbReference type="Pfam" id="PF14361">
    <property type="entry name" value="RsbRD_N"/>
    <property type="match status" value="1"/>
</dbReference>
<dbReference type="EMBL" id="JZDQ02000008">
    <property type="protein sequence ID" value="OIJ27526.1"/>
    <property type="molecule type" value="Genomic_DNA"/>
</dbReference>
<feature type="domain" description="RsbT co-antagonist protein RsbRD N-terminal" evidence="3">
    <location>
        <begin position="6"/>
        <end position="150"/>
    </location>
</feature>
<keyword evidence="6" id="KW-1185">Reference proteome</keyword>
<dbReference type="AlphaFoldDB" id="A0A1J4N7R1"/>
<accession>A0A1J4N7R1</accession>
<organism evidence="5 6">
    <name type="scientific">Nocardioides luteus</name>
    <dbReference type="NCBI Taxonomy" id="1844"/>
    <lineage>
        <taxon>Bacteria</taxon>
        <taxon>Bacillati</taxon>
        <taxon>Actinomycetota</taxon>
        <taxon>Actinomycetes</taxon>
        <taxon>Propionibacteriales</taxon>
        <taxon>Nocardioidaceae</taxon>
        <taxon>Nocardioides</taxon>
    </lineage>
</organism>
<dbReference type="InterPro" id="IPR051448">
    <property type="entry name" value="CdaR-like_regulators"/>
</dbReference>
<sequence>MGTGLPDLANALHSEIAEAIPELRGDDVILELLRASVESNVETFFHMLQHGIATEEIPPPPAAIEYARRLAQRGISSNALLRAYRIGQNRVLDLAVAEVARHEPDRAVALAAAQILQRGGFAYVDRISEQVVAEYESERERWLANRNTVRADTLAAVLVGDHVELGVAENALGYRLRQYHLGLIVWDADGDGAASGLRRLETLVAAIGERVGAVGQPLFMPQDSSRAWAWIPLGRAPRTQGLDMASIADLVAATATAGTRVALGRPHAAVGGFRDSHEEALRAHAVATTAGDRAPAVTTFDDPDVQIASILAQDLDGTRQLVASSLRGLAVDDEPHQRLRETLLAFLGAKSSYLATAEVLHVHKNTVKYRVDKAAEVRGRPIDEDRLNLELALTACKCLGAPVLGRSISA</sequence>
<dbReference type="Pfam" id="PF17853">
    <property type="entry name" value="GGDEF_2"/>
    <property type="match status" value="1"/>
</dbReference>
<comment type="caution">
    <text evidence="5">The sequence shown here is derived from an EMBL/GenBank/DDBJ whole genome shotgun (WGS) entry which is preliminary data.</text>
</comment>
<evidence type="ECO:0000313" key="5">
    <source>
        <dbReference type="EMBL" id="OIJ27526.1"/>
    </source>
</evidence>
<evidence type="ECO:0000259" key="2">
    <source>
        <dbReference type="Pfam" id="PF13556"/>
    </source>
</evidence>